<accession>A0A369NZM5</accession>
<dbReference type="Pfam" id="PF00196">
    <property type="entry name" value="GerE"/>
    <property type="match status" value="1"/>
</dbReference>
<evidence type="ECO:0000256" key="3">
    <source>
        <dbReference type="ARBA" id="ARBA00023163"/>
    </source>
</evidence>
<keyword evidence="3" id="KW-0804">Transcription</keyword>
<dbReference type="PRINTS" id="PR00038">
    <property type="entry name" value="HTHLUXR"/>
</dbReference>
<name>A0A369NZM5_9ACTN</name>
<dbReference type="PANTHER" id="PTHR44688">
    <property type="entry name" value="DNA-BINDING TRANSCRIPTIONAL ACTIVATOR DEVR_DOSR"/>
    <property type="match status" value="1"/>
</dbReference>
<feature type="domain" description="HTH luxR-type" evidence="5">
    <location>
        <begin position="258"/>
        <end position="322"/>
    </location>
</feature>
<dbReference type="AlphaFoldDB" id="A0A369NZM5"/>
<sequence length="322" mass="37181">METAFYLYTIVVMLACVASGSVSLSAYFVSRRRSFLYAALMLLFYFLDLVLIFQYEYLGQNVEYSITQFYTIDHPQLKMLLALGTLEPMWLILCDFVNEKRRAWRIVPAVVFVVATEIVLWALPVSEFRQWLFYTLRQGFLIWCIAYAVYRYSTSQSEVERARMRRQEPVLLVTAVLCLCILIEDVAMILVFDSSFFAQEALLPLYISERNFSENILLLAFAFFTLRAAADTLRLRFKEPPAVDAPDTQAYVDELLPAFCERYNLTARERVIVEQVLQGKDNQNIASSLQLALGTVKAHVHNILKKTGVSTRQELTQLFWKG</sequence>
<dbReference type="Proteomes" id="UP000253805">
    <property type="component" value="Unassembled WGS sequence"/>
</dbReference>
<evidence type="ECO:0000313" key="7">
    <source>
        <dbReference type="Proteomes" id="UP000253805"/>
    </source>
</evidence>
<gene>
    <name evidence="6" type="ORF">C1850_08275</name>
</gene>
<evidence type="ECO:0000256" key="2">
    <source>
        <dbReference type="ARBA" id="ARBA00023125"/>
    </source>
</evidence>
<feature type="transmembrane region" description="Helical" evidence="4">
    <location>
        <begin position="35"/>
        <end position="55"/>
    </location>
</feature>
<reference evidence="6 7" key="1">
    <citation type="journal article" date="2018" name="Elife">
        <title>Discovery and characterization of a prevalent human gut bacterial enzyme sufficient for the inactivation of a family of plant toxins.</title>
        <authorList>
            <person name="Koppel N."/>
            <person name="Bisanz J.E."/>
            <person name="Pandelia M.E."/>
            <person name="Turnbaugh P.J."/>
            <person name="Balskus E.P."/>
        </authorList>
    </citation>
    <scope>NUCLEOTIDE SEQUENCE [LARGE SCALE GENOMIC DNA]</scope>
    <source>
        <strain evidence="6 7">OB21 GAM 11</strain>
    </source>
</reference>
<organism evidence="6 7">
    <name type="scientific">Adlercreutzia equolifaciens subsp. celatus</name>
    <dbReference type="NCBI Taxonomy" id="394340"/>
    <lineage>
        <taxon>Bacteria</taxon>
        <taxon>Bacillati</taxon>
        <taxon>Actinomycetota</taxon>
        <taxon>Coriobacteriia</taxon>
        <taxon>Eggerthellales</taxon>
        <taxon>Eggerthellaceae</taxon>
        <taxon>Adlercreutzia</taxon>
    </lineage>
</organism>
<feature type="transmembrane region" description="Helical" evidence="4">
    <location>
        <begin position="212"/>
        <end position="230"/>
    </location>
</feature>
<keyword evidence="4" id="KW-0472">Membrane</keyword>
<feature type="transmembrane region" description="Helical" evidence="4">
    <location>
        <begin position="170"/>
        <end position="192"/>
    </location>
</feature>
<dbReference type="SUPFAM" id="SSF46894">
    <property type="entry name" value="C-terminal effector domain of the bipartite response regulators"/>
    <property type="match status" value="1"/>
</dbReference>
<dbReference type="GO" id="GO:0006355">
    <property type="term" value="P:regulation of DNA-templated transcription"/>
    <property type="evidence" value="ECO:0007669"/>
    <property type="project" value="InterPro"/>
</dbReference>
<keyword evidence="1" id="KW-0805">Transcription regulation</keyword>
<dbReference type="InterPro" id="IPR036388">
    <property type="entry name" value="WH-like_DNA-bd_sf"/>
</dbReference>
<feature type="transmembrane region" description="Helical" evidence="4">
    <location>
        <begin position="75"/>
        <end position="94"/>
    </location>
</feature>
<dbReference type="SMART" id="SM00421">
    <property type="entry name" value="HTH_LUXR"/>
    <property type="match status" value="1"/>
</dbReference>
<evidence type="ECO:0000256" key="1">
    <source>
        <dbReference type="ARBA" id="ARBA00023015"/>
    </source>
</evidence>
<comment type="caution">
    <text evidence="6">The sequence shown here is derived from an EMBL/GenBank/DDBJ whole genome shotgun (WGS) entry which is preliminary data.</text>
</comment>
<dbReference type="GO" id="GO:0003677">
    <property type="term" value="F:DNA binding"/>
    <property type="evidence" value="ECO:0007669"/>
    <property type="project" value="UniProtKB-KW"/>
</dbReference>
<keyword evidence="2" id="KW-0238">DNA-binding</keyword>
<evidence type="ECO:0000256" key="4">
    <source>
        <dbReference type="SAM" id="Phobius"/>
    </source>
</evidence>
<feature type="transmembrane region" description="Helical" evidence="4">
    <location>
        <begin position="106"/>
        <end position="125"/>
    </location>
</feature>
<dbReference type="InterPro" id="IPR016032">
    <property type="entry name" value="Sig_transdc_resp-reg_C-effctor"/>
</dbReference>
<dbReference type="InterPro" id="IPR000792">
    <property type="entry name" value="Tscrpt_reg_LuxR_C"/>
</dbReference>
<dbReference type="PROSITE" id="PS00622">
    <property type="entry name" value="HTH_LUXR_1"/>
    <property type="match status" value="1"/>
</dbReference>
<dbReference type="PANTHER" id="PTHR44688:SF16">
    <property type="entry name" value="DNA-BINDING TRANSCRIPTIONAL ACTIVATOR DEVR_DOSR"/>
    <property type="match status" value="1"/>
</dbReference>
<keyword evidence="4" id="KW-0812">Transmembrane</keyword>
<dbReference type="Gene3D" id="1.10.10.10">
    <property type="entry name" value="Winged helix-like DNA-binding domain superfamily/Winged helix DNA-binding domain"/>
    <property type="match status" value="1"/>
</dbReference>
<dbReference type="CDD" id="cd06170">
    <property type="entry name" value="LuxR_C_like"/>
    <property type="match status" value="1"/>
</dbReference>
<protein>
    <submittedName>
        <fullName evidence="6">Helix-turn-helix transcriptional regulator</fullName>
    </submittedName>
</protein>
<dbReference type="EMBL" id="PPUT01000021">
    <property type="protein sequence ID" value="RDC43310.1"/>
    <property type="molecule type" value="Genomic_DNA"/>
</dbReference>
<feature type="transmembrane region" description="Helical" evidence="4">
    <location>
        <begin position="6"/>
        <end position="28"/>
    </location>
</feature>
<dbReference type="PROSITE" id="PS50043">
    <property type="entry name" value="HTH_LUXR_2"/>
    <property type="match status" value="1"/>
</dbReference>
<proteinExistence type="predicted"/>
<dbReference type="RefSeq" id="WP_114549324.1">
    <property type="nucleotide sequence ID" value="NZ_PPUT01000021.1"/>
</dbReference>
<feature type="transmembrane region" description="Helical" evidence="4">
    <location>
        <begin position="131"/>
        <end position="150"/>
    </location>
</feature>
<evidence type="ECO:0000313" key="6">
    <source>
        <dbReference type="EMBL" id="RDC43310.1"/>
    </source>
</evidence>
<keyword evidence="4" id="KW-1133">Transmembrane helix</keyword>
<evidence type="ECO:0000259" key="5">
    <source>
        <dbReference type="PROSITE" id="PS50043"/>
    </source>
</evidence>